<reference evidence="2" key="1">
    <citation type="submission" date="2020-06" db="EMBL/GenBank/DDBJ databases">
        <authorList>
            <person name="Li T."/>
            <person name="Hu X."/>
            <person name="Zhang T."/>
            <person name="Song X."/>
            <person name="Zhang H."/>
            <person name="Dai N."/>
            <person name="Sheng W."/>
            <person name="Hou X."/>
            <person name="Wei L."/>
        </authorList>
    </citation>
    <scope>NUCLEOTIDE SEQUENCE</scope>
    <source>
        <strain evidence="2">3651</strain>
        <tissue evidence="2">Leaf</tissue>
    </source>
</reference>
<gene>
    <name evidence="2" type="ORF">Salat_0834200</name>
</gene>
<protein>
    <submittedName>
        <fullName evidence="2">Uncharacterized protein</fullName>
    </submittedName>
</protein>
<evidence type="ECO:0000256" key="1">
    <source>
        <dbReference type="SAM" id="MobiDB-lite"/>
    </source>
</evidence>
<name>A0AAE1YI44_9LAMI</name>
<reference evidence="2" key="2">
    <citation type="journal article" date="2024" name="Plant">
        <title>Genomic evolution and insights into agronomic trait innovations of Sesamum species.</title>
        <authorList>
            <person name="Miao H."/>
            <person name="Wang L."/>
            <person name="Qu L."/>
            <person name="Liu H."/>
            <person name="Sun Y."/>
            <person name="Le M."/>
            <person name="Wang Q."/>
            <person name="Wei S."/>
            <person name="Zheng Y."/>
            <person name="Lin W."/>
            <person name="Duan Y."/>
            <person name="Cao H."/>
            <person name="Xiong S."/>
            <person name="Wang X."/>
            <person name="Wei L."/>
            <person name="Li C."/>
            <person name="Ma Q."/>
            <person name="Ju M."/>
            <person name="Zhao R."/>
            <person name="Li G."/>
            <person name="Mu C."/>
            <person name="Tian Q."/>
            <person name="Mei H."/>
            <person name="Zhang T."/>
            <person name="Gao T."/>
            <person name="Zhang H."/>
        </authorList>
    </citation>
    <scope>NUCLEOTIDE SEQUENCE</scope>
    <source>
        <strain evidence="2">3651</strain>
    </source>
</reference>
<comment type="caution">
    <text evidence="2">The sequence shown here is derived from an EMBL/GenBank/DDBJ whole genome shotgun (WGS) entry which is preliminary data.</text>
</comment>
<evidence type="ECO:0000313" key="2">
    <source>
        <dbReference type="EMBL" id="KAK4430725.1"/>
    </source>
</evidence>
<dbReference type="EMBL" id="JACGWO010000003">
    <property type="protein sequence ID" value="KAK4430725.1"/>
    <property type="molecule type" value="Genomic_DNA"/>
</dbReference>
<feature type="region of interest" description="Disordered" evidence="1">
    <location>
        <begin position="1"/>
        <end position="29"/>
    </location>
</feature>
<proteinExistence type="predicted"/>
<organism evidence="2 3">
    <name type="scientific">Sesamum alatum</name>
    <dbReference type="NCBI Taxonomy" id="300844"/>
    <lineage>
        <taxon>Eukaryota</taxon>
        <taxon>Viridiplantae</taxon>
        <taxon>Streptophyta</taxon>
        <taxon>Embryophyta</taxon>
        <taxon>Tracheophyta</taxon>
        <taxon>Spermatophyta</taxon>
        <taxon>Magnoliopsida</taxon>
        <taxon>eudicotyledons</taxon>
        <taxon>Gunneridae</taxon>
        <taxon>Pentapetalae</taxon>
        <taxon>asterids</taxon>
        <taxon>lamiids</taxon>
        <taxon>Lamiales</taxon>
        <taxon>Pedaliaceae</taxon>
        <taxon>Sesamum</taxon>
    </lineage>
</organism>
<sequence length="171" mass="18141">MSLSPVSLVNPYSANDGTAEPADDEDPTGLEEVRSLTNSFKFDAFSHFAEHVAGDTWSLQTLERLKARWASWYEGGAAGSMLTSVGTLATATFSGGQSVTCGFTSSPRVVHGGDFQLPPPTVLMQPELNRKGVPLSPSVEQVTPRPSPSMQLPLSATQAPIFVGSVLHPQI</sequence>
<keyword evidence="3" id="KW-1185">Reference proteome</keyword>
<accession>A0AAE1YI44</accession>
<dbReference type="Proteomes" id="UP001293254">
    <property type="component" value="Unassembled WGS sequence"/>
</dbReference>
<dbReference type="AlphaFoldDB" id="A0AAE1YI44"/>
<feature type="compositionally biased region" description="Polar residues" evidence="1">
    <location>
        <begin position="1"/>
        <end position="16"/>
    </location>
</feature>
<evidence type="ECO:0000313" key="3">
    <source>
        <dbReference type="Proteomes" id="UP001293254"/>
    </source>
</evidence>